<reference evidence="3" key="1">
    <citation type="submission" date="2020-01" db="EMBL/GenBank/DDBJ databases">
        <authorList>
            <person name="Mishra B."/>
        </authorList>
    </citation>
    <scope>NUCLEOTIDE SEQUENCE [LARGE SCALE GENOMIC DNA]</scope>
</reference>
<evidence type="ECO:0000256" key="1">
    <source>
        <dbReference type="SAM" id="MobiDB-lite"/>
    </source>
</evidence>
<evidence type="ECO:0000256" key="2">
    <source>
        <dbReference type="SAM" id="Phobius"/>
    </source>
</evidence>
<proteinExistence type="predicted"/>
<gene>
    <name evidence="3" type="ORF">MERR_LOCUS1815</name>
</gene>
<keyword evidence="2" id="KW-1133">Transmembrane helix</keyword>
<organism evidence="3 4">
    <name type="scientific">Microthlaspi erraticum</name>
    <dbReference type="NCBI Taxonomy" id="1685480"/>
    <lineage>
        <taxon>Eukaryota</taxon>
        <taxon>Viridiplantae</taxon>
        <taxon>Streptophyta</taxon>
        <taxon>Embryophyta</taxon>
        <taxon>Tracheophyta</taxon>
        <taxon>Spermatophyta</taxon>
        <taxon>Magnoliopsida</taxon>
        <taxon>eudicotyledons</taxon>
        <taxon>Gunneridae</taxon>
        <taxon>Pentapetalae</taxon>
        <taxon>rosids</taxon>
        <taxon>malvids</taxon>
        <taxon>Brassicales</taxon>
        <taxon>Brassicaceae</taxon>
        <taxon>Coluteocarpeae</taxon>
        <taxon>Microthlaspi</taxon>
    </lineage>
</organism>
<evidence type="ECO:0000313" key="4">
    <source>
        <dbReference type="Proteomes" id="UP000467841"/>
    </source>
</evidence>
<sequence length="110" mass="12665">MCPCFSSSPSITQLALALSMASSSFYGLLFLRPPLRAMIQNLSLAKVLPDATCEMLHKHESKDRRNLRALVRRTSEPMFIRCIKGMAEKRPREEKKKIDKEKQKRSRPEC</sequence>
<feature type="region of interest" description="Disordered" evidence="1">
    <location>
        <begin position="89"/>
        <end position="110"/>
    </location>
</feature>
<keyword evidence="4" id="KW-1185">Reference proteome</keyword>
<feature type="transmembrane region" description="Helical" evidence="2">
    <location>
        <begin position="12"/>
        <end position="31"/>
    </location>
</feature>
<keyword evidence="2" id="KW-0812">Transmembrane</keyword>
<protein>
    <submittedName>
        <fullName evidence="3">Uncharacterized protein</fullName>
    </submittedName>
</protein>
<comment type="caution">
    <text evidence="3">The sequence shown here is derived from an EMBL/GenBank/DDBJ whole genome shotgun (WGS) entry which is preliminary data.</text>
</comment>
<name>A0A6D2HJ25_9BRAS</name>
<dbReference type="AlphaFoldDB" id="A0A6D2HJ25"/>
<dbReference type="EMBL" id="CACVBM020000111">
    <property type="protein sequence ID" value="CAA7014580.1"/>
    <property type="molecule type" value="Genomic_DNA"/>
</dbReference>
<accession>A0A6D2HJ25</accession>
<dbReference type="Proteomes" id="UP000467841">
    <property type="component" value="Unassembled WGS sequence"/>
</dbReference>
<keyword evidence="2" id="KW-0472">Membrane</keyword>
<evidence type="ECO:0000313" key="3">
    <source>
        <dbReference type="EMBL" id="CAA7014580.1"/>
    </source>
</evidence>